<dbReference type="Gene3D" id="1.25.40.20">
    <property type="entry name" value="Ankyrin repeat-containing domain"/>
    <property type="match status" value="1"/>
</dbReference>
<dbReference type="GO" id="GO:0005829">
    <property type="term" value="C:cytosol"/>
    <property type="evidence" value="ECO:0007669"/>
    <property type="project" value="TreeGrafter"/>
</dbReference>
<dbReference type="STRING" id="1289135.A966_12793"/>
<dbReference type="InterPro" id="IPR002110">
    <property type="entry name" value="Ankyrin_rpt"/>
</dbReference>
<protein>
    <submittedName>
        <fullName evidence="4">Ankyrin repeat-containing protein</fullName>
    </submittedName>
</protein>
<evidence type="ECO:0000256" key="3">
    <source>
        <dbReference type="PROSITE-ProRule" id="PRU00023"/>
    </source>
</evidence>
<dbReference type="PANTHER" id="PTHR46680:SF3">
    <property type="entry name" value="NF-KAPPA-B INHIBITOR CACTUS"/>
    <property type="match status" value="1"/>
</dbReference>
<dbReference type="AlphaFoldDB" id="A0A2U4EXE9"/>
<dbReference type="EMBL" id="ALNZ01000035">
    <property type="protein sequence ID" value="EKV55922.1"/>
    <property type="molecule type" value="Genomic_DNA"/>
</dbReference>
<dbReference type="PROSITE" id="PS50297">
    <property type="entry name" value="ANK_REP_REGION"/>
    <property type="match status" value="2"/>
</dbReference>
<organism evidence="4 5">
    <name type="scientific">Brachyspira hampsonii 30446</name>
    <dbReference type="NCBI Taxonomy" id="1289135"/>
    <lineage>
        <taxon>Bacteria</taxon>
        <taxon>Pseudomonadati</taxon>
        <taxon>Spirochaetota</taxon>
        <taxon>Spirochaetia</taxon>
        <taxon>Brachyspirales</taxon>
        <taxon>Brachyspiraceae</taxon>
        <taxon>Brachyspira</taxon>
    </lineage>
</organism>
<evidence type="ECO:0000313" key="4">
    <source>
        <dbReference type="EMBL" id="EKV55922.1"/>
    </source>
</evidence>
<accession>A0A2U4EXE9</accession>
<evidence type="ECO:0000256" key="1">
    <source>
        <dbReference type="ARBA" id="ARBA00022737"/>
    </source>
</evidence>
<comment type="caution">
    <text evidence="4">The sequence shown here is derived from an EMBL/GenBank/DDBJ whole genome shotgun (WGS) entry which is preliminary data.</text>
</comment>
<dbReference type="GO" id="GO:0051059">
    <property type="term" value="F:NF-kappaB binding"/>
    <property type="evidence" value="ECO:0007669"/>
    <property type="project" value="TreeGrafter"/>
</dbReference>
<feature type="repeat" description="ANK" evidence="3">
    <location>
        <begin position="146"/>
        <end position="178"/>
    </location>
</feature>
<reference evidence="4 5" key="1">
    <citation type="submission" date="2012-07" db="EMBL/GenBank/DDBJ databases">
        <title>Genome sequence of Brachyspira sp. 30446, isolated from a pig with mucohaemorrhagic colitis.</title>
        <authorList>
            <person name="Rubin J.E."/>
            <person name="Fernando C."/>
            <person name="Harding J.C.S."/>
            <person name="Hill J.E."/>
        </authorList>
    </citation>
    <scope>NUCLEOTIDE SEQUENCE [LARGE SCALE GENOMIC DNA]</scope>
    <source>
        <strain evidence="4 5">30446</strain>
    </source>
</reference>
<gene>
    <name evidence="4" type="ORF">A966_12793</name>
</gene>
<dbReference type="Pfam" id="PF12796">
    <property type="entry name" value="Ank_2"/>
    <property type="match status" value="1"/>
</dbReference>
<sequence length="270" mass="31173">MKKYFILMLITCKCLMPNSFDNIIDAADYETYEAYENIEYSNIPKKPTIFDYINHQNQLSDIIERINKYLDNNGDINAVNKNGNTLLMEAVSIGYYDLADYLVDKNADISITNANGENALILSSHYPYIMNLLINNNADINIADNNGKTALHYACEYGDLYSVKLLIKNGADINKRDILGKTILMYAVENEHLLLIKYLVEDLKVDINEKDDWGQNAMFYATKIDTARYLIYNDMNYTDVNSIGLKPYEVMKYNGYINVSNYLQKLEKRR</sequence>
<dbReference type="PROSITE" id="PS50088">
    <property type="entry name" value="ANK_REPEAT"/>
    <property type="match status" value="2"/>
</dbReference>
<evidence type="ECO:0000313" key="5">
    <source>
        <dbReference type="Proteomes" id="UP000011663"/>
    </source>
</evidence>
<dbReference type="GO" id="GO:0071356">
    <property type="term" value="P:cellular response to tumor necrosis factor"/>
    <property type="evidence" value="ECO:0007669"/>
    <property type="project" value="TreeGrafter"/>
</dbReference>
<proteinExistence type="predicted"/>
<keyword evidence="1" id="KW-0677">Repeat</keyword>
<evidence type="ECO:0000256" key="2">
    <source>
        <dbReference type="ARBA" id="ARBA00023043"/>
    </source>
</evidence>
<dbReference type="InterPro" id="IPR051070">
    <property type="entry name" value="NF-kappa-B_inhibitor"/>
</dbReference>
<dbReference type="PANTHER" id="PTHR46680">
    <property type="entry name" value="NF-KAPPA-B INHIBITOR ALPHA"/>
    <property type="match status" value="1"/>
</dbReference>
<name>A0A2U4EXE9_9SPIR</name>
<feature type="repeat" description="ANK" evidence="3">
    <location>
        <begin position="82"/>
        <end position="114"/>
    </location>
</feature>
<dbReference type="Pfam" id="PF13637">
    <property type="entry name" value="Ank_4"/>
    <property type="match status" value="1"/>
</dbReference>
<dbReference type="Proteomes" id="UP000011663">
    <property type="component" value="Unassembled WGS sequence"/>
</dbReference>
<dbReference type="SMART" id="SM00248">
    <property type="entry name" value="ANK"/>
    <property type="match status" value="4"/>
</dbReference>
<dbReference type="SUPFAM" id="SSF48403">
    <property type="entry name" value="Ankyrin repeat"/>
    <property type="match status" value="1"/>
</dbReference>
<dbReference type="InterPro" id="IPR036770">
    <property type="entry name" value="Ankyrin_rpt-contain_sf"/>
</dbReference>
<keyword evidence="2 3" id="KW-0040">ANK repeat</keyword>